<dbReference type="Pfam" id="PF25015">
    <property type="entry name" value="RBD_AKAP-17A"/>
    <property type="match status" value="1"/>
</dbReference>
<dbReference type="Proteomes" id="UP000594263">
    <property type="component" value="Unplaced"/>
</dbReference>
<name>A0A7N0UVS3_KALFE</name>
<sequence length="354" mass="40373">MASDTLPPTEALEVENGLSLVPRLKLLLTINPTDTASSTKLIDEWKLSQTLIEFLNTSFSVPITVPEEDVRIKRCKDVKKRKREDPVAQGTIFIRDLGFVKSSLKKYESVDEKDNESVVLERKLKEWRKLLVEKMNGVELNLEGSKYKLSVSMPESDDFDEMKKEWEEMQAFGDRGYSRGSVGGRQQQPDTIVMRGVPSRWFAEPRVSSKPSMLVTHTIFSFFGKIRNLNIAEDDDLGKDGGGENEDVVKGLNCKIVVRFESYKDFCNALKALSGRSLQKQGSRLKADYEVTWDKSNSQERSVRNYAEVGGRYGNEVSRHRPYVSQYTPENGRTKRFRVIEMRQRKDCDSCGLG</sequence>
<accession>A0A7N0UVS3</accession>
<dbReference type="Gramene" id="Kaladp0089s0037.1.v1.1">
    <property type="protein sequence ID" value="Kaladp0089s0037.1.v1.1"/>
    <property type="gene ID" value="Kaladp0089s0037.v1.1"/>
</dbReference>
<dbReference type="PANTHER" id="PTHR12484:SF4">
    <property type="entry name" value="A-KINASE ANCHOR PROTEIN 17A"/>
    <property type="match status" value="1"/>
</dbReference>
<evidence type="ECO:0008006" key="3">
    <source>
        <dbReference type="Google" id="ProtNLM"/>
    </source>
</evidence>
<protein>
    <recommendedName>
        <fullName evidence="3">A-kinase anchor protein 17A</fullName>
    </recommendedName>
</protein>
<dbReference type="PANTHER" id="PTHR12484">
    <property type="entry name" value="B-LYMPHOCYTE ANTIGEN-RELATED"/>
    <property type="match status" value="1"/>
</dbReference>
<dbReference type="OMA" id="NAQYEPV"/>
<evidence type="ECO:0000313" key="2">
    <source>
        <dbReference type="Proteomes" id="UP000594263"/>
    </source>
</evidence>
<dbReference type="EnsemblPlants" id="Kaladp0089s0037.1.v1.1">
    <property type="protein sequence ID" value="Kaladp0089s0037.1.v1.1"/>
    <property type="gene ID" value="Kaladp0089s0037.v1.1"/>
</dbReference>
<proteinExistence type="predicted"/>
<evidence type="ECO:0000313" key="1">
    <source>
        <dbReference type="EnsemblPlants" id="Kaladp0089s0037.1.v1.1"/>
    </source>
</evidence>
<reference evidence="1" key="1">
    <citation type="submission" date="2021-01" db="UniProtKB">
        <authorList>
            <consortium name="EnsemblPlants"/>
        </authorList>
    </citation>
    <scope>IDENTIFICATION</scope>
</reference>
<keyword evidence="2" id="KW-1185">Reference proteome</keyword>
<dbReference type="InterPro" id="IPR056852">
    <property type="entry name" value="AK17A/B"/>
</dbReference>
<dbReference type="AlphaFoldDB" id="A0A7N0UVS3"/>
<organism evidence="1 2">
    <name type="scientific">Kalanchoe fedtschenkoi</name>
    <name type="common">Lavender scallops</name>
    <name type="synonym">South American air plant</name>
    <dbReference type="NCBI Taxonomy" id="63787"/>
    <lineage>
        <taxon>Eukaryota</taxon>
        <taxon>Viridiplantae</taxon>
        <taxon>Streptophyta</taxon>
        <taxon>Embryophyta</taxon>
        <taxon>Tracheophyta</taxon>
        <taxon>Spermatophyta</taxon>
        <taxon>Magnoliopsida</taxon>
        <taxon>eudicotyledons</taxon>
        <taxon>Gunneridae</taxon>
        <taxon>Pentapetalae</taxon>
        <taxon>Saxifragales</taxon>
        <taxon>Crassulaceae</taxon>
        <taxon>Kalanchoe</taxon>
    </lineage>
</organism>